<dbReference type="EMBL" id="RCOS01000070">
    <property type="protein sequence ID" value="RSN75711.1"/>
    <property type="molecule type" value="Genomic_DNA"/>
</dbReference>
<gene>
    <name evidence="1" type="ORF">D6D85_05600</name>
    <name evidence="2" type="ORF">EF810_04025</name>
</gene>
<evidence type="ECO:0000313" key="2">
    <source>
        <dbReference type="EMBL" id="RZN61959.1"/>
    </source>
</evidence>
<organism evidence="1 3">
    <name type="scientific">Candidatus Methanodesulfokora washburnensis</name>
    <dbReference type="NCBI Taxonomy" id="2478471"/>
    <lineage>
        <taxon>Archaea</taxon>
        <taxon>Thermoproteota</taxon>
        <taxon>Candidatus Korarchaeia</taxon>
        <taxon>Candidatus Korarchaeia incertae sedis</taxon>
        <taxon>Candidatus Methanodesulfokora</taxon>
    </lineage>
</organism>
<sequence>MPTTITVSRETKELLAKLKGDKTWDKFLFELAENYRRERTKKALEELRKIEFDSSYEEVRLKLRLGES</sequence>
<dbReference type="AlphaFoldDB" id="A0A3R9RPZ0"/>
<proteinExistence type="predicted"/>
<keyword evidence="3" id="KW-1185">Reference proteome</keyword>
<accession>A0A3R9RPZ0</accession>
<evidence type="ECO:0000313" key="4">
    <source>
        <dbReference type="Proteomes" id="UP000316217"/>
    </source>
</evidence>
<reference evidence="2 4" key="2">
    <citation type="journal article" date="2019" name="Nat. Microbiol.">
        <title>Wide diversity of methane and short-chain alkane metabolisms in uncultured archaea.</title>
        <authorList>
            <person name="Borrel G."/>
            <person name="Adam P.S."/>
            <person name="McKay L.J."/>
            <person name="Chen L.X."/>
            <person name="Sierra-Garcia I.N."/>
            <person name="Sieber C.M."/>
            <person name="Letourneur Q."/>
            <person name="Ghozlane A."/>
            <person name="Andersen G.L."/>
            <person name="Li W.J."/>
            <person name="Hallam S.J."/>
            <person name="Muyzer G."/>
            <person name="de Oliveira V.M."/>
            <person name="Inskeep W.P."/>
            <person name="Banfield J.F."/>
            <person name="Gribaldo S."/>
        </authorList>
    </citation>
    <scope>NUCLEOTIDE SEQUENCE [LARGE SCALE GENOMIC DNA]</scope>
    <source>
        <strain evidence="2">NM4</strain>
    </source>
</reference>
<name>A0A3R9RPZ0_9CREN</name>
<protein>
    <recommendedName>
        <fullName evidence="5">CopG family transcriptional regulator</fullName>
    </recommendedName>
</protein>
<comment type="caution">
    <text evidence="1">The sequence shown here is derived from an EMBL/GenBank/DDBJ whole genome shotgun (WGS) entry which is preliminary data.</text>
</comment>
<reference evidence="1 3" key="1">
    <citation type="submission" date="2018-10" db="EMBL/GenBank/DDBJ databases">
        <title>Co-occurring genomic capacity for anaerobic methane metabolism and dissimilatory sulfite reduction discovered in the Korarchaeota.</title>
        <authorList>
            <person name="Mckay L.J."/>
            <person name="Dlakic M."/>
            <person name="Fields M.W."/>
            <person name="Delmont T.O."/>
            <person name="Eren A.M."/>
            <person name="Jay Z.J."/>
            <person name="Klingelsmith K.B."/>
            <person name="Rusch D.B."/>
            <person name="Inskeep W.P."/>
        </authorList>
    </citation>
    <scope>NUCLEOTIDE SEQUENCE [LARGE SCALE GENOMIC DNA]</scope>
    <source>
        <strain evidence="1 3">MDKW</strain>
    </source>
</reference>
<dbReference type="Proteomes" id="UP000316217">
    <property type="component" value="Unassembled WGS sequence"/>
</dbReference>
<evidence type="ECO:0000313" key="1">
    <source>
        <dbReference type="EMBL" id="RSN75711.1"/>
    </source>
</evidence>
<evidence type="ECO:0008006" key="5">
    <source>
        <dbReference type="Google" id="ProtNLM"/>
    </source>
</evidence>
<evidence type="ECO:0000313" key="3">
    <source>
        <dbReference type="Proteomes" id="UP000277582"/>
    </source>
</evidence>
<dbReference type="OrthoDB" id="43756at2157"/>
<dbReference type="Proteomes" id="UP000277582">
    <property type="component" value="Unassembled WGS sequence"/>
</dbReference>
<dbReference type="RefSeq" id="WP_125671045.1">
    <property type="nucleotide sequence ID" value="NZ_RCOS01000070.1"/>
</dbReference>
<dbReference type="EMBL" id="RXII01000062">
    <property type="protein sequence ID" value="RZN61959.1"/>
    <property type="molecule type" value="Genomic_DNA"/>
</dbReference>